<evidence type="ECO:0000313" key="2">
    <source>
        <dbReference type="EMBL" id="QJA86028.1"/>
    </source>
</evidence>
<dbReference type="EMBL" id="MT142610">
    <property type="protein sequence ID" value="QJA86028.1"/>
    <property type="molecule type" value="Genomic_DNA"/>
</dbReference>
<accession>A0A6M3KBT4</accession>
<dbReference type="EMBL" id="MT142367">
    <property type="protein sequence ID" value="QJA79131.1"/>
    <property type="molecule type" value="Genomic_DNA"/>
</dbReference>
<organism evidence="1">
    <name type="scientific">viral metagenome</name>
    <dbReference type="NCBI Taxonomy" id="1070528"/>
    <lineage>
        <taxon>unclassified sequences</taxon>
        <taxon>metagenomes</taxon>
        <taxon>organismal metagenomes</taxon>
    </lineage>
</organism>
<gene>
    <name evidence="1" type="ORF">MM415A00943_0034</name>
    <name evidence="2" type="ORF">MM415B02148_0014</name>
</gene>
<proteinExistence type="predicted"/>
<dbReference type="AlphaFoldDB" id="A0A6M3KBT4"/>
<name>A0A6M3KBT4_9ZZZZ</name>
<evidence type="ECO:0000313" key="1">
    <source>
        <dbReference type="EMBL" id="QJA79131.1"/>
    </source>
</evidence>
<protein>
    <submittedName>
        <fullName evidence="1">Uncharacterized protein</fullName>
    </submittedName>
</protein>
<reference evidence="1" key="1">
    <citation type="submission" date="2020-03" db="EMBL/GenBank/DDBJ databases">
        <title>The deep terrestrial virosphere.</title>
        <authorList>
            <person name="Holmfeldt K."/>
            <person name="Nilsson E."/>
            <person name="Simone D."/>
            <person name="Lopez-Fernandez M."/>
            <person name="Wu X."/>
            <person name="de Brujin I."/>
            <person name="Lundin D."/>
            <person name="Andersson A."/>
            <person name="Bertilsson S."/>
            <person name="Dopson M."/>
        </authorList>
    </citation>
    <scope>NUCLEOTIDE SEQUENCE</scope>
    <source>
        <strain evidence="1">MM415A00943</strain>
        <strain evidence="2">MM415B02148</strain>
    </source>
</reference>
<sequence length="107" mass="12169">MGWNKEGTRYQGAMHEFYPVHIRDGIPDCEKRPGAIYSLDIVPPTLKQYIEDCQIAKMYVGLFCGDCSTELIGDLDYGEGSNPNCDDAIAVSFTCPQCNRVWRRTRR</sequence>